<evidence type="ECO:0000256" key="2">
    <source>
        <dbReference type="SAM" id="MobiDB-lite"/>
    </source>
</evidence>
<proteinExistence type="predicted"/>
<feature type="domain" description="C2" evidence="3">
    <location>
        <begin position="151"/>
        <end position="270"/>
    </location>
</feature>
<dbReference type="PANTHER" id="PTHR10194">
    <property type="entry name" value="RAS GTPASE-ACTIVATING PROTEINS"/>
    <property type="match status" value="1"/>
</dbReference>
<evidence type="ECO:0000259" key="3">
    <source>
        <dbReference type="PROSITE" id="PS50004"/>
    </source>
</evidence>
<feature type="region of interest" description="Disordered" evidence="2">
    <location>
        <begin position="649"/>
        <end position="805"/>
    </location>
</feature>
<dbReference type="PROSITE" id="PS00509">
    <property type="entry name" value="RAS_GTPASE_ACTIV_1"/>
    <property type="match status" value="1"/>
</dbReference>
<dbReference type="InterPro" id="IPR000008">
    <property type="entry name" value="C2_dom"/>
</dbReference>
<feature type="compositionally biased region" description="Basic and acidic residues" evidence="2">
    <location>
        <begin position="150"/>
        <end position="161"/>
    </location>
</feature>
<dbReference type="InterPro" id="IPR039360">
    <property type="entry name" value="Ras_GTPase"/>
</dbReference>
<feature type="compositionally biased region" description="Low complexity" evidence="2">
    <location>
        <begin position="732"/>
        <end position="741"/>
    </location>
</feature>
<dbReference type="PANTHER" id="PTHR10194:SF60">
    <property type="entry name" value="RAS GTPASE-ACTIVATING PROTEIN RASKOL"/>
    <property type="match status" value="1"/>
</dbReference>
<feature type="region of interest" description="Disordered" evidence="2">
    <location>
        <begin position="1"/>
        <end position="64"/>
    </location>
</feature>
<dbReference type="Pfam" id="PF00168">
    <property type="entry name" value="C2"/>
    <property type="match status" value="1"/>
</dbReference>
<sequence>FPRSASSGPVLPQPPPPPATSAAGGCLECSIESAQQQQQQQQQPMLRNRHRLAGGVSPASSDRVASSCLPIGAGYGGSGGGGSFRMEASASGGSGIEAHSYRPSHLAVPGEPLEFGMLRSAQSHESLIGPSPHHQQQQQQLQPHPSSFSDRLKKVNRPDLENTRHRDNSLKLWIFEAKRLPPKKRYFCEICLDHILYARTTTKEKTADSDPFWGEPFEFSNLQDIALVTVKLFREADKKKKKDKNQLIGEVRLPVHDIGSAIEQWHSLAAPQQPQQQQPQPQPQPQLPQQPCIRLRSHYISIDVLPLQCYRGLHRCLMQQAEPLVAALEPRLNLRDKEELAARLISVAHADGGAQELLTGLVMQELSASANDLLVFRGNSIATKAVEFFLRLVGSDYLRRVLTEPLSILLRDDPQCEVDPQRVDAPDTLAANQRRLREFVDLFWTRVQASTPAVPPEIGRLFALIRQRLAESRRPELGDTLVSASLFLRLLCPAILGPTLFGSPRSCRASGPRNLANGTLYGAKEAYMQFMNRFLEERTTEMRLFLKAASRPSQLPDAPPGIDLGCELAQLHLLLSATCSDQQQQQLQEPCLAALSSHLATLTHCLRHGGYLAPAATPGSSSLTAATSFAAASPVQFFNPTYQKGCLPPLYSQSRRSSDSSEVDNDDRQRRLADDDYEGGEEDDDEDPLDSPPRERRLGGRGSSSSEMASSEASSLGRSQRHQFAPQRREVASQASQAAASKIRPLVGWPSPRRGDAAEDPVAGPGAGLDFNNFGVGGAGGGSDDSLMLQQQQQQQQQQRVRMGL</sequence>
<dbReference type="SUPFAM" id="SSF49562">
    <property type="entry name" value="C2 domain (Calcium/lipid-binding domain, CaLB)"/>
    <property type="match status" value="1"/>
</dbReference>
<dbReference type="Proteomes" id="UP000095280">
    <property type="component" value="Unplaced"/>
</dbReference>
<dbReference type="PROSITE" id="PS50018">
    <property type="entry name" value="RAS_GTPASE_ACTIV_2"/>
    <property type="match status" value="1"/>
</dbReference>
<dbReference type="AlphaFoldDB" id="A0A1I8IA29"/>
<feature type="compositionally biased region" description="Low complexity" evidence="2">
    <location>
        <begin position="130"/>
        <end position="147"/>
    </location>
</feature>
<evidence type="ECO:0000259" key="4">
    <source>
        <dbReference type="PROSITE" id="PS50018"/>
    </source>
</evidence>
<accession>A0A1I8IA29</accession>
<dbReference type="SMART" id="SM00239">
    <property type="entry name" value="C2"/>
    <property type="match status" value="1"/>
</dbReference>
<feature type="compositionally biased region" description="Low complexity" evidence="2">
    <location>
        <begin position="1"/>
        <end position="10"/>
    </location>
</feature>
<dbReference type="InterPro" id="IPR023152">
    <property type="entry name" value="RasGAP_CS"/>
</dbReference>
<dbReference type="Gene3D" id="1.10.506.10">
    <property type="entry name" value="GTPase Activation - p120gap, domain 1"/>
    <property type="match status" value="2"/>
</dbReference>
<dbReference type="SUPFAM" id="SSF48350">
    <property type="entry name" value="GTPase activation domain, GAP"/>
    <property type="match status" value="1"/>
</dbReference>
<dbReference type="InterPro" id="IPR035892">
    <property type="entry name" value="C2_domain_sf"/>
</dbReference>
<keyword evidence="1" id="KW-0343">GTPase activation</keyword>
<name>A0A1I8IA29_9PLAT</name>
<feature type="compositionally biased region" description="Low complexity" evidence="2">
    <location>
        <begin position="790"/>
        <end position="799"/>
    </location>
</feature>
<dbReference type="SMART" id="SM00323">
    <property type="entry name" value="RasGAP"/>
    <property type="match status" value="1"/>
</dbReference>
<dbReference type="GO" id="GO:0005096">
    <property type="term" value="F:GTPase activator activity"/>
    <property type="evidence" value="ECO:0007669"/>
    <property type="project" value="UniProtKB-KW"/>
</dbReference>
<evidence type="ECO:0000313" key="6">
    <source>
        <dbReference type="WBParaSite" id="maker-uti_cns_0010938-snap-gene-0.5-mRNA-1"/>
    </source>
</evidence>
<keyword evidence="5" id="KW-1185">Reference proteome</keyword>
<evidence type="ECO:0000313" key="5">
    <source>
        <dbReference type="Proteomes" id="UP000095280"/>
    </source>
</evidence>
<evidence type="ECO:0000256" key="1">
    <source>
        <dbReference type="ARBA" id="ARBA00022468"/>
    </source>
</evidence>
<feature type="compositionally biased region" description="Acidic residues" evidence="2">
    <location>
        <begin position="675"/>
        <end position="689"/>
    </location>
</feature>
<organism evidence="5 6">
    <name type="scientific">Macrostomum lignano</name>
    <dbReference type="NCBI Taxonomy" id="282301"/>
    <lineage>
        <taxon>Eukaryota</taxon>
        <taxon>Metazoa</taxon>
        <taxon>Spiralia</taxon>
        <taxon>Lophotrochozoa</taxon>
        <taxon>Platyhelminthes</taxon>
        <taxon>Rhabditophora</taxon>
        <taxon>Macrostomorpha</taxon>
        <taxon>Macrostomida</taxon>
        <taxon>Macrostomidae</taxon>
        <taxon>Macrostomum</taxon>
    </lineage>
</organism>
<dbReference type="PROSITE" id="PS50004">
    <property type="entry name" value="C2"/>
    <property type="match status" value="1"/>
</dbReference>
<reference evidence="6" key="1">
    <citation type="submission" date="2016-11" db="UniProtKB">
        <authorList>
            <consortium name="WormBaseParasite"/>
        </authorList>
    </citation>
    <scope>IDENTIFICATION</scope>
</reference>
<feature type="compositionally biased region" description="Low complexity" evidence="2">
    <location>
        <begin position="703"/>
        <end position="715"/>
    </location>
</feature>
<dbReference type="InterPro" id="IPR008936">
    <property type="entry name" value="Rho_GTPase_activation_prot"/>
</dbReference>
<feature type="region of interest" description="Disordered" evidence="2">
    <location>
        <begin position="269"/>
        <end position="289"/>
    </location>
</feature>
<protein>
    <submittedName>
        <fullName evidence="6">Ras-GAP domain-containing protein</fullName>
    </submittedName>
</protein>
<dbReference type="Pfam" id="PF00616">
    <property type="entry name" value="RasGAP"/>
    <property type="match status" value="2"/>
</dbReference>
<dbReference type="WBParaSite" id="maker-uti_cns_0010938-snap-gene-0.5-mRNA-1">
    <property type="protein sequence ID" value="maker-uti_cns_0010938-snap-gene-0.5-mRNA-1"/>
    <property type="gene ID" value="maker-uti_cns_0010938-snap-gene-0.5"/>
</dbReference>
<dbReference type="Gene3D" id="2.60.40.150">
    <property type="entry name" value="C2 domain"/>
    <property type="match status" value="1"/>
</dbReference>
<dbReference type="InterPro" id="IPR001936">
    <property type="entry name" value="RasGAP_dom"/>
</dbReference>
<feature type="region of interest" description="Disordered" evidence="2">
    <location>
        <begin position="124"/>
        <end position="161"/>
    </location>
</feature>
<feature type="domain" description="Ras-GAP" evidence="4">
    <location>
        <begin position="336"/>
        <end position="532"/>
    </location>
</feature>